<gene>
    <name evidence="1" type="ORF">Tco_0838982</name>
</gene>
<reference evidence="1" key="1">
    <citation type="journal article" date="2022" name="Int. J. Mol. Sci.">
        <title>Draft Genome of Tanacetum Coccineum: Genomic Comparison of Closely Related Tanacetum-Family Plants.</title>
        <authorList>
            <person name="Yamashiro T."/>
            <person name="Shiraishi A."/>
            <person name="Nakayama K."/>
            <person name="Satake H."/>
        </authorList>
    </citation>
    <scope>NUCLEOTIDE SEQUENCE</scope>
</reference>
<proteinExistence type="predicted"/>
<name>A0ABQ5APC9_9ASTR</name>
<protein>
    <submittedName>
        <fullName evidence="1">Uncharacterized protein</fullName>
    </submittedName>
</protein>
<dbReference type="EMBL" id="BQNB010012515">
    <property type="protein sequence ID" value="GJT04520.1"/>
    <property type="molecule type" value="Genomic_DNA"/>
</dbReference>
<evidence type="ECO:0000313" key="1">
    <source>
        <dbReference type="EMBL" id="GJT04520.1"/>
    </source>
</evidence>
<sequence length="101" mass="11238">MTLYQIPLHLEFADTQANDLSTRHYLYEEDSGILWKLILLFPDLRVMVPLSNLITALAVVRNGVPKMKVLFSSSLMSRIMKSTGYTCSATSTKTSSAIPKG</sequence>
<dbReference type="Proteomes" id="UP001151760">
    <property type="component" value="Unassembled WGS sequence"/>
</dbReference>
<reference evidence="1" key="2">
    <citation type="submission" date="2022-01" db="EMBL/GenBank/DDBJ databases">
        <authorList>
            <person name="Yamashiro T."/>
            <person name="Shiraishi A."/>
            <person name="Satake H."/>
            <person name="Nakayama K."/>
        </authorList>
    </citation>
    <scope>NUCLEOTIDE SEQUENCE</scope>
</reference>
<evidence type="ECO:0000313" key="2">
    <source>
        <dbReference type="Proteomes" id="UP001151760"/>
    </source>
</evidence>
<organism evidence="1 2">
    <name type="scientific">Tanacetum coccineum</name>
    <dbReference type="NCBI Taxonomy" id="301880"/>
    <lineage>
        <taxon>Eukaryota</taxon>
        <taxon>Viridiplantae</taxon>
        <taxon>Streptophyta</taxon>
        <taxon>Embryophyta</taxon>
        <taxon>Tracheophyta</taxon>
        <taxon>Spermatophyta</taxon>
        <taxon>Magnoliopsida</taxon>
        <taxon>eudicotyledons</taxon>
        <taxon>Gunneridae</taxon>
        <taxon>Pentapetalae</taxon>
        <taxon>asterids</taxon>
        <taxon>campanulids</taxon>
        <taxon>Asterales</taxon>
        <taxon>Asteraceae</taxon>
        <taxon>Asteroideae</taxon>
        <taxon>Anthemideae</taxon>
        <taxon>Anthemidinae</taxon>
        <taxon>Tanacetum</taxon>
    </lineage>
</organism>
<comment type="caution">
    <text evidence="1">The sequence shown here is derived from an EMBL/GenBank/DDBJ whole genome shotgun (WGS) entry which is preliminary data.</text>
</comment>
<accession>A0ABQ5APC9</accession>
<keyword evidence="2" id="KW-1185">Reference proteome</keyword>